<name>A0A5N5WNH3_9EURO</name>
<keyword evidence="4" id="KW-1185">Reference proteome</keyword>
<protein>
    <submittedName>
        <fullName evidence="3">Uncharacterized protein</fullName>
    </submittedName>
</protein>
<gene>
    <name evidence="3" type="ORF">BDV29DRAFT_161998</name>
</gene>
<accession>A0A5N5WNH3</accession>
<feature type="signal peptide" evidence="2">
    <location>
        <begin position="1"/>
        <end position="22"/>
    </location>
</feature>
<proteinExistence type="predicted"/>
<evidence type="ECO:0000256" key="1">
    <source>
        <dbReference type="SAM" id="MobiDB-lite"/>
    </source>
</evidence>
<sequence>MRLTICFLLHLGNLLGVTLTSAWHCPNGVCPDVEIREHAFSQSSISAIRVPSPWQGDVDPHKDIIPEPDDDKTLFVERDRLEARADCGIEDFEMTRFDNKFRTNTWYKTIDSKDKLEPSDIKAYAEKAYDKVKGKVTDGIVLAGSLYMPDIGIVVASKPRAQFPGNADKEKLATWIVEEGKKWYPRWYQSWKQRLDQKKADQSTLDLLHMEDFLVTRAMKFYKEKKKLKPESPIRFPSGTKGAAYGRYNADDSNPGPKPPCGSTGTAKVEPSCAEVQHTLGINWINP</sequence>
<evidence type="ECO:0000313" key="4">
    <source>
        <dbReference type="Proteomes" id="UP000326565"/>
    </source>
</evidence>
<keyword evidence="2" id="KW-0732">Signal</keyword>
<organism evidence="3 4">
    <name type="scientific">Aspergillus leporis</name>
    <dbReference type="NCBI Taxonomy" id="41062"/>
    <lineage>
        <taxon>Eukaryota</taxon>
        <taxon>Fungi</taxon>
        <taxon>Dikarya</taxon>
        <taxon>Ascomycota</taxon>
        <taxon>Pezizomycotina</taxon>
        <taxon>Eurotiomycetes</taxon>
        <taxon>Eurotiomycetidae</taxon>
        <taxon>Eurotiales</taxon>
        <taxon>Aspergillaceae</taxon>
        <taxon>Aspergillus</taxon>
        <taxon>Aspergillus subgen. Circumdati</taxon>
    </lineage>
</organism>
<feature type="chain" id="PRO_5025026249" evidence="2">
    <location>
        <begin position="23"/>
        <end position="287"/>
    </location>
</feature>
<dbReference type="Proteomes" id="UP000326565">
    <property type="component" value="Unassembled WGS sequence"/>
</dbReference>
<evidence type="ECO:0000313" key="3">
    <source>
        <dbReference type="EMBL" id="KAB8068844.1"/>
    </source>
</evidence>
<dbReference type="OrthoDB" id="10444976at2759"/>
<evidence type="ECO:0000256" key="2">
    <source>
        <dbReference type="SAM" id="SignalP"/>
    </source>
</evidence>
<reference evidence="3 4" key="1">
    <citation type="submission" date="2019-04" db="EMBL/GenBank/DDBJ databases">
        <title>Friends and foes A comparative genomics study of 23 Aspergillus species from section Flavi.</title>
        <authorList>
            <consortium name="DOE Joint Genome Institute"/>
            <person name="Kjaerbolling I."/>
            <person name="Vesth T."/>
            <person name="Frisvad J.C."/>
            <person name="Nybo J.L."/>
            <person name="Theobald S."/>
            <person name="Kildgaard S."/>
            <person name="Isbrandt T."/>
            <person name="Kuo A."/>
            <person name="Sato A."/>
            <person name="Lyhne E.K."/>
            <person name="Kogle M.E."/>
            <person name="Wiebenga A."/>
            <person name="Kun R.S."/>
            <person name="Lubbers R.J."/>
            <person name="Makela M.R."/>
            <person name="Barry K."/>
            <person name="Chovatia M."/>
            <person name="Clum A."/>
            <person name="Daum C."/>
            <person name="Haridas S."/>
            <person name="He G."/>
            <person name="LaButti K."/>
            <person name="Lipzen A."/>
            <person name="Mondo S."/>
            <person name="Riley R."/>
            <person name="Salamov A."/>
            <person name="Simmons B.A."/>
            <person name="Magnuson J.K."/>
            <person name="Henrissat B."/>
            <person name="Mortensen U.H."/>
            <person name="Larsen T.O."/>
            <person name="Devries R.P."/>
            <person name="Grigoriev I.V."/>
            <person name="Machida M."/>
            <person name="Baker S.E."/>
            <person name="Andersen M.R."/>
        </authorList>
    </citation>
    <scope>NUCLEOTIDE SEQUENCE [LARGE SCALE GENOMIC DNA]</scope>
    <source>
        <strain evidence="3 4">CBS 151.66</strain>
    </source>
</reference>
<dbReference type="EMBL" id="ML732370">
    <property type="protein sequence ID" value="KAB8068844.1"/>
    <property type="molecule type" value="Genomic_DNA"/>
</dbReference>
<dbReference type="AlphaFoldDB" id="A0A5N5WNH3"/>
<feature type="region of interest" description="Disordered" evidence="1">
    <location>
        <begin position="232"/>
        <end position="270"/>
    </location>
</feature>